<dbReference type="InterPro" id="IPR011766">
    <property type="entry name" value="TPP_enzyme_TPP-bd"/>
</dbReference>
<dbReference type="Pfam" id="PF02775">
    <property type="entry name" value="TPP_enzyme_C"/>
    <property type="match status" value="1"/>
</dbReference>
<dbReference type="GO" id="GO:0030976">
    <property type="term" value="F:thiamine pyrophosphate binding"/>
    <property type="evidence" value="ECO:0007669"/>
    <property type="project" value="InterPro"/>
</dbReference>
<dbReference type="InterPro" id="IPR029061">
    <property type="entry name" value="THDP-binding"/>
</dbReference>
<dbReference type="AlphaFoldDB" id="A0A251XEN4"/>
<accession>A0A251XEN4</accession>
<dbReference type="SUPFAM" id="SSF52518">
    <property type="entry name" value="Thiamin diphosphate-binding fold (THDP-binding)"/>
    <property type="match status" value="1"/>
</dbReference>
<dbReference type="GO" id="GO:0003824">
    <property type="term" value="F:catalytic activity"/>
    <property type="evidence" value="ECO:0007669"/>
    <property type="project" value="InterPro"/>
</dbReference>
<evidence type="ECO:0000313" key="2">
    <source>
        <dbReference type="EMBL" id="OUE00879.1"/>
    </source>
</evidence>
<gene>
    <name evidence="2" type="primary">ilvG</name>
    <name evidence="2" type="ORF">CMMCAS07_15685</name>
</gene>
<feature type="domain" description="Thiamine pyrophosphate enzyme TPP-binding" evidence="1">
    <location>
        <begin position="39"/>
        <end position="155"/>
    </location>
</feature>
<evidence type="ECO:0000259" key="1">
    <source>
        <dbReference type="Pfam" id="PF02775"/>
    </source>
</evidence>
<reference evidence="2 3" key="1">
    <citation type="submission" date="2016-08" db="EMBL/GenBank/DDBJ databases">
        <title>Genome sequence of Clavibacter michiganensis subsp. michiganensis strain CASJ007.</title>
        <authorList>
            <person name="Thapa S.P."/>
            <person name="Coaker G."/>
        </authorList>
    </citation>
    <scope>NUCLEOTIDE SEQUENCE [LARGE SCALE GENOMIC DNA]</scope>
    <source>
        <strain evidence="2">CASJ007</strain>
    </source>
</reference>
<sequence>MLRSLADALPEGTVVVHENGLRDIWSYLAPVFRLPDGCTAVAPSELTTLGSGVAAAAGIALGGAPLTVCICGDGAFSTLLPDLGLFARRPMPLLYVVLDDGGYGWLDSQARAAGLASDFTQGSLIEALLPSVGGSCDVLTVGDGGDPAPVLRDAVARAALGRVTLVRVPVGRADVPPLNEAS</sequence>
<dbReference type="GO" id="GO:0000287">
    <property type="term" value="F:magnesium ion binding"/>
    <property type="evidence" value="ECO:0007669"/>
    <property type="project" value="UniProtKB-ARBA"/>
</dbReference>
<proteinExistence type="predicted"/>
<protein>
    <submittedName>
        <fullName evidence="2">Acetolactate synthase isozyme 2 large subunit</fullName>
    </submittedName>
</protein>
<name>A0A251XEN4_CLAMM</name>
<dbReference type="Gene3D" id="3.40.50.970">
    <property type="match status" value="1"/>
</dbReference>
<keyword evidence="3" id="KW-1185">Reference proteome</keyword>
<evidence type="ECO:0000313" key="3">
    <source>
        <dbReference type="Proteomes" id="UP000195062"/>
    </source>
</evidence>
<dbReference type="Proteomes" id="UP000195062">
    <property type="component" value="Unassembled WGS sequence"/>
</dbReference>
<dbReference type="CDD" id="cd00568">
    <property type="entry name" value="TPP_enzymes"/>
    <property type="match status" value="1"/>
</dbReference>
<organism evidence="2 3">
    <name type="scientific">Clavibacter michiganensis subsp. michiganensis</name>
    <dbReference type="NCBI Taxonomy" id="33013"/>
    <lineage>
        <taxon>Bacteria</taxon>
        <taxon>Bacillati</taxon>
        <taxon>Actinomycetota</taxon>
        <taxon>Actinomycetes</taxon>
        <taxon>Micrococcales</taxon>
        <taxon>Microbacteriaceae</taxon>
        <taxon>Clavibacter</taxon>
    </lineage>
</organism>
<comment type="caution">
    <text evidence="2">The sequence shown here is derived from an EMBL/GenBank/DDBJ whole genome shotgun (WGS) entry which is preliminary data.</text>
</comment>
<dbReference type="EMBL" id="MDHH01000004">
    <property type="protein sequence ID" value="OUE00879.1"/>
    <property type="molecule type" value="Genomic_DNA"/>
</dbReference>